<proteinExistence type="predicted"/>
<dbReference type="RefSeq" id="WP_179846714.1">
    <property type="nucleotide sequence ID" value="NZ_JACCBA010000001.1"/>
</dbReference>
<protein>
    <submittedName>
        <fullName evidence="1">Uncharacterized protein</fullName>
    </submittedName>
</protein>
<gene>
    <name evidence="1" type="ORF">BJY14_006087</name>
</gene>
<evidence type="ECO:0000313" key="1">
    <source>
        <dbReference type="EMBL" id="NYD50104.1"/>
    </source>
</evidence>
<dbReference type="EMBL" id="JACCBA010000001">
    <property type="protein sequence ID" value="NYD50104.1"/>
    <property type="molecule type" value="Genomic_DNA"/>
</dbReference>
<accession>A0A7Y9ELY6</accession>
<reference evidence="1 2" key="1">
    <citation type="submission" date="2020-07" db="EMBL/GenBank/DDBJ databases">
        <title>Sequencing the genomes of 1000 actinobacteria strains.</title>
        <authorList>
            <person name="Klenk H.-P."/>
        </authorList>
    </citation>
    <scope>NUCLEOTIDE SEQUENCE [LARGE SCALE GENOMIC DNA]</scope>
    <source>
        <strain evidence="1 2">DSM 40398</strain>
    </source>
</reference>
<sequence length="51" mass="5718">MRALKIGNTGRFRLYAAAFDGPRRPQAIIDQDMVRSFVVHDKALTVRGADD</sequence>
<organism evidence="1 2">
    <name type="scientific">Actinomadura luteofluorescens</name>
    <dbReference type="NCBI Taxonomy" id="46163"/>
    <lineage>
        <taxon>Bacteria</taxon>
        <taxon>Bacillati</taxon>
        <taxon>Actinomycetota</taxon>
        <taxon>Actinomycetes</taxon>
        <taxon>Streptosporangiales</taxon>
        <taxon>Thermomonosporaceae</taxon>
        <taxon>Actinomadura</taxon>
    </lineage>
</organism>
<keyword evidence="2" id="KW-1185">Reference proteome</keyword>
<dbReference type="Proteomes" id="UP000529783">
    <property type="component" value="Unassembled WGS sequence"/>
</dbReference>
<name>A0A7Y9ELY6_9ACTN</name>
<evidence type="ECO:0000313" key="2">
    <source>
        <dbReference type="Proteomes" id="UP000529783"/>
    </source>
</evidence>
<dbReference type="AlphaFoldDB" id="A0A7Y9ELY6"/>
<comment type="caution">
    <text evidence="1">The sequence shown here is derived from an EMBL/GenBank/DDBJ whole genome shotgun (WGS) entry which is preliminary data.</text>
</comment>